<keyword evidence="5" id="KW-0997">Cell inner membrane</keyword>
<dbReference type="NCBIfam" id="NF009136">
    <property type="entry name" value="PRK12489.1"/>
    <property type="match status" value="1"/>
</dbReference>
<evidence type="ECO:0000256" key="4">
    <source>
        <dbReference type="ARBA" id="ARBA00022475"/>
    </source>
</evidence>
<feature type="transmembrane region" description="Helical" evidence="9">
    <location>
        <begin position="415"/>
        <end position="439"/>
    </location>
</feature>
<accession>A0A9D7SFM0</accession>
<reference evidence="10" key="1">
    <citation type="submission" date="2020-10" db="EMBL/GenBank/DDBJ databases">
        <title>Connecting structure to function with the recovery of over 1000 high-quality activated sludge metagenome-assembled genomes encoding full-length rRNA genes using long-read sequencing.</title>
        <authorList>
            <person name="Singleton C.M."/>
            <person name="Petriglieri F."/>
            <person name="Kristensen J.M."/>
            <person name="Kirkegaard R.H."/>
            <person name="Michaelsen T.Y."/>
            <person name="Andersen M.H."/>
            <person name="Karst S.M."/>
            <person name="Dueholm M.S."/>
            <person name="Nielsen P.H."/>
            <person name="Albertsen M."/>
        </authorList>
    </citation>
    <scope>NUCLEOTIDE SEQUENCE</scope>
    <source>
        <strain evidence="10">Skiv_18-Q3-R9-52_MAXAC.067</strain>
    </source>
</reference>
<feature type="transmembrane region" description="Helical" evidence="9">
    <location>
        <begin position="141"/>
        <end position="163"/>
    </location>
</feature>
<feature type="transmembrane region" description="Helical" evidence="9">
    <location>
        <begin position="55"/>
        <end position="75"/>
    </location>
</feature>
<feature type="transmembrane region" description="Helical" evidence="9">
    <location>
        <begin position="266"/>
        <end position="287"/>
    </location>
</feature>
<proteinExistence type="inferred from homology"/>
<feature type="transmembrane region" description="Helical" evidence="9">
    <location>
        <begin position="337"/>
        <end position="355"/>
    </location>
</feature>
<sequence>MSPAMMFWIQFILVLGAILIGIRKGGVALGLIGGLGVAVLVLCFRVAPGTPPIDVMLIILAVVTASATLQVAGGLDYLVQLTERLLRAHPKYVTILAPLSTFFLTVCVGTGHAVYALLPVISDVALKTRIRPERPMAISSVASQMGITASPVAAAVTTFLAMAAKNGHPVGLFDIIRITLPAGIIGVLVAAAWSFNRGKELDKDPEFLERMKDPEFAKALDADVTTLGKVIPTSAKLSVALFFAGVLTIILIAMKPGLLPLVNGKVVPMTTVVQIIMLAFGSFILFATKVKAPDIARSSVFIAGMIAVVSIFGIAWMSETFIKANEGYLIANIKTMVQAAPWTFAIAMFCVSAFVKSQAATLTIMLPFGYALGLPTPLLLSLIPASYAYFFFAFYPSDLAAINMDRTGTTRIGKYLLNHSFMLPGLIGVCTSTLVAYGLSKLLG</sequence>
<organism evidence="10 11">
    <name type="scientific">Candidatus Geothrix skivensis</name>
    <dbReference type="NCBI Taxonomy" id="2954439"/>
    <lineage>
        <taxon>Bacteria</taxon>
        <taxon>Pseudomonadati</taxon>
        <taxon>Acidobacteriota</taxon>
        <taxon>Holophagae</taxon>
        <taxon>Holophagales</taxon>
        <taxon>Holophagaceae</taxon>
        <taxon>Geothrix</taxon>
    </lineage>
</organism>
<feature type="transmembrane region" description="Helical" evidence="9">
    <location>
        <begin position="28"/>
        <end position="48"/>
    </location>
</feature>
<feature type="transmembrane region" description="Helical" evidence="9">
    <location>
        <begin position="95"/>
        <end position="120"/>
    </location>
</feature>
<keyword evidence="3" id="KW-0813">Transport</keyword>
<dbReference type="PANTHER" id="PTHR36106:SF3">
    <property type="entry name" value="ANAEROBIC C4-DICARBOXYLATE TRANSPORTER DCUB"/>
    <property type="match status" value="1"/>
</dbReference>
<evidence type="ECO:0000256" key="5">
    <source>
        <dbReference type="ARBA" id="ARBA00022519"/>
    </source>
</evidence>
<protein>
    <submittedName>
        <fullName evidence="10">Anaerobic C4-dicarboxylate transporter</fullName>
    </submittedName>
</protein>
<dbReference type="EMBL" id="JADKIO010000005">
    <property type="protein sequence ID" value="MBK9795629.1"/>
    <property type="molecule type" value="Genomic_DNA"/>
</dbReference>
<comment type="caution">
    <text evidence="10">The sequence shown here is derived from an EMBL/GenBank/DDBJ whole genome shotgun (WGS) entry which is preliminary data.</text>
</comment>
<dbReference type="NCBIfam" id="NF006927">
    <property type="entry name" value="PRK09412.1"/>
    <property type="match status" value="1"/>
</dbReference>
<comment type="subcellular location">
    <subcellularLocation>
        <location evidence="1">Cell inner membrane</location>
        <topology evidence="1">Multi-pass membrane protein</topology>
    </subcellularLocation>
</comment>
<feature type="transmembrane region" description="Helical" evidence="9">
    <location>
        <begin position="367"/>
        <end position="395"/>
    </location>
</feature>
<evidence type="ECO:0000256" key="1">
    <source>
        <dbReference type="ARBA" id="ARBA00004429"/>
    </source>
</evidence>
<dbReference type="AlphaFoldDB" id="A0A9D7SFM0"/>
<evidence type="ECO:0000313" key="10">
    <source>
        <dbReference type="EMBL" id="MBK9795629.1"/>
    </source>
</evidence>
<evidence type="ECO:0000313" key="11">
    <source>
        <dbReference type="Proteomes" id="UP000886657"/>
    </source>
</evidence>
<feature type="transmembrane region" description="Helical" evidence="9">
    <location>
        <begin position="5"/>
        <end position="22"/>
    </location>
</feature>
<feature type="transmembrane region" description="Helical" evidence="9">
    <location>
        <begin position="299"/>
        <end position="317"/>
    </location>
</feature>
<keyword evidence="8 9" id="KW-0472">Membrane</keyword>
<dbReference type="Proteomes" id="UP000886657">
    <property type="component" value="Unassembled WGS sequence"/>
</dbReference>
<comment type="similarity">
    <text evidence="2">Belongs to the DcuA/DcuB transporter (TC 2.A.13.1) family.</text>
</comment>
<dbReference type="InterPro" id="IPR004668">
    <property type="entry name" value="Anaer_Dcu_memb_transpt"/>
</dbReference>
<feature type="transmembrane region" description="Helical" evidence="9">
    <location>
        <begin position="237"/>
        <end position="254"/>
    </location>
</feature>
<dbReference type="PANTHER" id="PTHR36106">
    <property type="entry name" value="ANAEROBIC C4-DICARBOXYLATE TRANSPORTER DCUB"/>
    <property type="match status" value="1"/>
</dbReference>
<feature type="transmembrane region" description="Helical" evidence="9">
    <location>
        <begin position="175"/>
        <end position="195"/>
    </location>
</feature>
<evidence type="ECO:0000256" key="3">
    <source>
        <dbReference type="ARBA" id="ARBA00022448"/>
    </source>
</evidence>
<keyword evidence="6 9" id="KW-0812">Transmembrane</keyword>
<dbReference type="NCBIfam" id="TIGR00770">
    <property type="entry name" value="Dcu"/>
    <property type="match status" value="1"/>
</dbReference>
<dbReference type="PIRSF" id="PIRSF004539">
    <property type="entry name" value="C4-dicrbxl_trns"/>
    <property type="match status" value="1"/>
</dbReference>
<keyword evidence="7 9" id="KW-1133">Transmembrane helix</keyword>
<evidence type="ECO:0000256" key="7">
    <source>
        <dbReference type="ARBA" id="ARBA00022989"/>
    </source>
</evidence>
<keyword evidence="4" id="KW-1003">Cell membrane</keyword>
<dbReference type="GO" id="GO:0005886">
    <property type="term" value="C:plasma membrane"/>
    <property type="evidence" value="ECO:0007669"/>
    <property type="project" value="UniProtKB-SubCell"/>
</dbReference>
<dbReference type="GO" id="GO:0015556">
    <property type="term" value="F:C4-dicarboxylate transmembrane transporter activity"/>
    <property type="evidence" value="ECO:0007669"/>
    <property type="project" value="InterPro"/>
</dbReference>
<dbReference type="Pfam" id="PF03605">
    <property type="entry name" value="DcuA_DcuB"/>
    <property type="match status" value="1"/>
</dbReference>
<evidence type="ECO:0000256" key="2">
    <source>
        <dbReference type="ARBA" id="ARBA00006413"/>
    </source>
</evidence>
<evidence type="ECO:0000256" key="9">
    <source>
        <dbReference type="SAM" id="Phobius"/>
    </source>
</evidence>
<evidence type="ECO:0000256" key="8">
    <source>
        <dbReference type="ARBA" id="ARBA00023136"/>
    </source>
</evidence>
<name>A0A9D7SFM0_9BACT</name>
<evidence type="ECO:0000256" key="6">
    <source>
        <dbReference type="ARBA" id="ARBA00022692"/>
    </source>
</evidence>
<gene>
    <name evidence="10" type="ORF">IPP58_03900</name>
</gene>